<keyword evidence="1" id="KW-0732">Signal</keyword>
<evidence type="ECO:0000256" key="1">
    <source>
        <dbReference type="SAM" id="SignalP"/>
    </source>
</evidence>
<evidence type="ECO:0000313" key="3">
    <source>
        <dbReference type="Proteomes" id="UP000599578"/>
    </source>
</evidence>
<feature type="chain" id="PRO_5038070730" description="DUF2845 domain-containing protein" evidence="1">
    <location>
        <begin position="32"/>
        <end position="107"/>
    </location>
</feature>
<gene>
    <name evidence="2" type="ORF">GCM10011348_39980</name>
</gene>
<protein>
    <recommendedName>
        <fullName evidence="4">DUF2845 domain-containing protein</fullName>
    </recommendedName>
</protein>
<dbReference type="EMBL" id="BMLT01000012">
    <property type="protein sequence ID" value="GGO87244.1"/>
    <property type="molecule type" value="Genomic_DNA"/>
</dbReference>
<comment type="caution">
    <text evidence="2">The sequence shown here is derived from an EMBL/GenBank/DDBJ whole genome shotgun (WGS) entry which is preliminary data.</text>
</comment>
<dbReference type="Proteomes" id="UP000599578">
    <property type="component" value="Unassembled WGS sequence"/>
</dbReference>
<name>A0A917ZNG5_9GAMM</name>
<evidence type="ECO:0000313" key="2">
    <source>
        <dbReference type="EMBL" id="GGO87244.1"/>
    </source>
</evidence>
<dbReference type="AlphaFoldDB" id="A0A917ZNG5"/>
<dbReference type="RefSeq" id="WP_188862397.1">
    <property type="nucleotide sequence ID" value="NZ_BMLT01000012.1"/>
</dbReference>
<evidence type="ECO:0008006" key="4">
    <source>
        <dbReference type="Google" id="ProtNLM"/>
    </source>
</evidence>
<keyword evidence="3" id="KW-1185">Reference proteome</keyword>
<organism evidence="2 3">
    <name type="scientific">Marinobacterium nitratireducens</name>
    <dbReference type="NCBI Taxonomy" id="518897"/>
    <lineage>
        <taxon>Bacteria</taxon>
        <taxon>Pseudomonadati</taxon>
        <taxon>Pseudomonadota</taxon>
        <taxon>Gammaproteobacteria</taxon>
        <taxon>Oceanospirillales</taxon>
        <taxon>Oceanospirillaceae</taxon>
        <taxon>Marinobacterium</taxon>
    </lineage>
</organism>
<accession>A0A917ZNG5</accession>
<sequence length="107" mass="12508">MSRTWMTGRRRYKRFLLMLVMMAQFPVITHAEDSLVCSHSVCIGDSIETLVRSAGRPHHVERKLECLGSPCKQMGFLEQWTYLRENSRFTVELFNDRVTSILRETAL</sequence>
<reference evidence="2 3" key="1">
    <citation type="journal article" date="2014" name="Int. J. Syst. Evol. Microbiol.">
        <title>Complete genome sequence of Corynebacterium casei LMG S-19264T (=DSM 44701T), isolated from a smear-ripened cheese.</title>
        <authorList>
            <consortium name="US DOE Joint Genome Institute (JGI-PGF)"/>
            <person name="Walter F."/>
            <person name="Albersmeier A."/>
            <person name="Kalinowski J."/>
            <person name="Ruckert C."/>
        </authorList>
    </citation>
    <scope>NUCLEOTIDE SEQUENCE [LARGE SCALE GENOMIC DNA]</scope>
    <source>
        <strain evidence="2 3">CGMCC 1.7286</strain>
    </source>
</reference>
<feature type="signal peptide" evidence="1">
    <location>
        <begin position="1"/>
        <end position="31"/>
    </location>
</feature>
<proteinExistence type="predicted"/>